<dbReference type="Proteomes" id="UP001175271">
    <property type="component" value="Unassembled WGS sequence"/>
</dbReference>
<comment type="caution">
    <text evidence="2">The sequence shown here is derived from an EMBL/GenBank/DDBJ whole genome shotgun (WGS) entry which is preliminary data.</text>
</comment>
<dbReference type="InterPro" id="IPR029021">
    <property type="entry name" value="Prot-tyrosine_phosphatase-like"/>
</dbReference>
<dbReference type="PANTHER" id="PTHR46163">
    <property type="entry name" value="TYROSINE-PROTEIN PHOSPHATASE-RELATED"/>
    <property type="match status" value="1"/>
</dbReference>
<dbReference type="PROSITE" id="PS50055">
    <property type="entry name" value="TYR_PHOSPHATASE_PTP"/>
    <property type="match status" value="1"/>
</dbReference>
<dbReference type="GO" id="GO:0004725">
    <property type="term" value="F:protein tyrosine phosphatase activity"/>
    <property type="evidence" value="ECO:0007669"/>
    <property type="project" value="InterPro"/>
</dbReference>
<name>A0AA39IIY1_9BILA</name>
<evidence type="ECO:0000313" key="3">
    <source>
        <dbReference type="Proteomes" id="UP001175271"/>
    </source>
</evidence>
<organism evidence="2 3">
    <name type="scientific">Steinernema hermaphroditum</name>
    <dbReference type="NCBI Taxonomy" id="289476"/>
    <lineage>
        <taxon>Eukaryota</taxon>
        <taxon>Metazoa</taxon>
        <taxon>Ecdysozoa</taxon>
        <taxon>Nematoda</taxon>
        <taxon>Chromadorea</taxon>
        <taxon>Rhabditida</taxon>
        <taxon>Tylenchina</taxon>
        <taxon>Panagrolaimomorpha</taxon>
        <taxon>Strongyloidoidea</taxon>
        <taxon>Steinernematidae</taxon>
        <taxon>Steinernema</taxon>
    </lineage>
</organism>
<sequence length="366" mass="42061">MTGRMNSSKKSAKNRKLTIIESSDEGVTPADVFLDQVQNRLTDRKMQEDMYTKVIDSTTWDPSSFSDWLKFHKPERPIVPIVDQKRVILPMIEGATGPEANTWIHAQYVQLDKQDFLLVQSVFEEEVVNFWRMVYHDDTPLLVCMLTPKEFSTTDRKLCYPYWPKTMKETIALGKDLIRVEMKAKKELKSWTVYDLLLTVNDKTKEVDNEDENSSNLKKITLYHYTEWPDEGLPDPKELGDFIKILSTKVAEVNKSPINEYYPPLVVQSHSTLNRASAVIALTAIAGDIDRRDGFDPQSLSLEVAKLRPGALSAQFSYLTFYAVSLRLAIVNGWHPNVQECEQFIRSLVKQTEPEKELDEESDSEE</sequence>
<feature type="domain" description="Tyrosine-protein phosphatase" evidence="1">
    <location>
        <begin position="78"/>
        <end position="328"/>
    </location>
</feature>
<dbReference type="SUPFAM" id="SSF52799">
    <property type="entry name" value="(Phosphotyrosine protein) phosphatases II"/>
    <property type="match status" value="1"/>
</dbReference>
<dbReference type="Pfam" id="PF00102">
    <property type="entry name" value="Y_phosphatase"/>
    <property type="match status" value="1"/>
</dbReference>
<dbReference type="SMART" id="SM00194">
    <property type="entry name" value="PTPc"/>
    <property type="match status" value="1"/>
</dbReference>
<gene>
    <name evidence="2" type="ORF">QR680_008526</name>
</gene>
<protein>
    <recommendedName>
        <fullName evidence="1">Tyrosine-protein phosphatase domain-containing protein</fullName>
    </recommendedName>
</protein>
<keyword evidence="3" id="KW-1185">Reference proteome</keyword>
<evidence type="ECO:0000259" key="1">
    <source>
        <dbReference type="PROSITE" id="PS50055"/>
    </source>
</evidence>
<dbReference type="AlphaFoldDB" id="A0AA39IIY1"/>
<accession>A0AA39IIY1</accession>
<dbReference type="InterPro" id="IPR003595">
    <property type="entry name" value="Tyr_Pase_cat"/>
</dbReference>
<dbReference type="PRINTS" id="PR00700">
    <property type="entry name" value="PRTYPHPHTASE"/>
</dbReference>
<dbReference type="InterPro" id="IPR000242">
    <property type="entry name" value="PTP_cat"/>
</dbReference>
<dbReference type="CDD" id="cd00047">
    <property type="entry name" value="PTPc"/>
    <property type="match status" value="1"/>
</dbReference>
<dbReference type="Gene3D" id="3.90.190.10">
    <property type="entry name" value="Protein tyrosine phosphatase superfamily"/>
    <property type="match status" value="1"/>
</dbReference>
<reference evidence="2" key="1">
    <citation type="submission" date="2023-06" db="EMBL/GenBank/DDBJ databases">
        <title>Genomic analysis of the entomopathogenic nematode Steinernema hermaphroditum.</title>
        <authorList>
            <person name="Schwarz E.M."/>
            <person name="Heppert J.K."/>
            <person name="Baniya A."/>
            <person name="Schwartz H.T."/>
            <person name="Tan C.-H."/>
            <person name="Antoshechkin I."/>
            <person name="Sternberg P.W."/>
            <person name="Goodrich-Blair H."/>
            <person name="Dillman A.R."/>
        </authorList>
    </citation>
    <scope>NUCLEOTIDE SEQUENCE</scope>
    <source>
        <strain evidence="2">PS9179</strain>
        <tissue evidence="2">Whole animal</tissue>
    </source>
</reference>
<proteinExistence type="predicted"/>
<dbReference type="PANTHER" id="PTHR46163:SF17">
    <property type="entry name" value="DNA-DIRECTED DNA POLYMERASE-RELATED"/>
    <property type="match status" value="1"/>
</dbReference>
<dbReference type="InterPro" id="IPR052782">
    <property type="entry name" value="Oocyte-zygote_transition_reg"/>
</dbReference>
<dbReference type="SMART" id="SM00404">
    <property type="entry name" value="PTPc_motif"/>
    <property type="match status" value="1"/>
</dbReference>
<evidence type="ECO:0000313" key="2">
    <source>
        <dbReference type="EMBL" id="KAK0424169.1"/>
    </source>
</evidence>
<dbReference type="EMBL" id="JAUCMV010000001">
    <property type="protein sequence ID" value="KAK0424169.1"/>
    <property type="molecule type" value="Genomic_DNA"/>
</dbReference>